<dbReference type="CDD" id="cd00038">
    <property type="entry name" value="CAP_ED"/>
    <property type="match status" value="1"/>
</dbReference>
<dbReference type="InterPro" id="IPR036390">
    <property type="entry name" value="WH_DNA-bd_sf"/>
</dbReference>
<feature type="domain" description="Cyclic nucleotide-binding" evidence="4">
    <location>
        <begin position="14"/>
        <end position="127"/>
    </location>
</feature>
<dbReference type="InterPro" id="IPR012318">
    <property type="entry name" value="HTH_CRP"/>
</dbReference>
<gene>
    <name evidence="6" type="ORF">CWS72_08875</name>
</gene>
<dbReference type="SMART" id="SM00419">
    <property type="entry name" value="HTH_CRP"/>
    <property type="match status" value="1"/>
</dbReference>
<evidence type="ECO:0000256" key="3">
    <source>
        <dbReference type="ARBA" id="ARBA00023163"/>
    </source>
</evidence>
<keyword evidence="1" id="KW-0805">Transcription regulation</keyword>
<feature type="domain" description="HTH crp-type" evidence="5">
    <location>
        <begin position="150"/>
        <end position="214"/>
    </location>
</feature>
<dbReference type="GO" id="GO:0003677">
    <property type="term" value="F:DNA binding"/>
    <property type="evidence" value="ECO:0007669"/>
    <property type="project" value="UniProtKB-KW"/>
</dbReference>
<sequence>MKTVKSDWLPLFPQFQALDAETARSLRDGARLVTLPAGTVLFREGELCDNFLLLLHGKVRVQKVAASGREMVLYRVESGESCILTTSCLMASEAYSAEGVAETEVRAAVVGDALFHDLLGRSAVFRRFVFGACGQRLADLLCLLQEVAFGRIDVRLAQILLDQPVREGAIRTTHQTLSVELGTAREVVSRQLKDFERRGWVKLGRGSIVLLQPDALAAVSDPRSLL</sequence>
<dbReference type="InterPro" id="IPR000595">
    <property type="entry name" value="cNMP-bd_dom"/>
</dbReference>
<reference evidence="7" key="1">
    <citation type="submission" date="2017-12" db="EMBL/GenBank/DDBJ databases">
        <title>Draft genome sequence of Telmatospirillum siberiense 26-4b1T, an acidotolerant peatland alphaproteobacterium potentially involved in sulfur cycling.</title>
        <authorList>
            <person name="Hausmann B."/>
            <person name="Pjevac P."/>
            <person name="Schreck K."/>
            <person name="Herbold C.W."/>
            <person name="Daims H."/>
            <person name="Wagner M."/>
            <person name="Pester M."/>
            <person name="Loy A."/>
        </authorList>
    </citation>
    <scope>NUCLEOTIDE SEQUENCE [LARGE SCALE GENOMIC DNA]</scope>
    <source>
        <strain evidence="7">26-4b1</strain>
    </source>
</reference>
<dbReference type="InterPro" id="IPR050397">
    <property type="entry name" value="Env_Response_Regulators"/>
</dbReference>
<dbReference type="GO" id="GO:0003700">
    <property type="term" value="F:DNA-binding transcription factor activity"/>
    <property type="evidence" value="ECO:0007669"/>
    <property type="project" value="TreeGrafter"/>
</dbReference>
<dbReference type="InterPro" id="IPR014710">
    <property type="entry name" value="RmlC-like_jellyroll"/>
</dbReference>
<dbReference type="Gene3D" id="2.60.120.10">
    <property type="entry name" value="Jelly Rolls"/>
    <property type="match status" value="1"/>
</dbReference>
<comment type="caution">
    <text evidence="6">The sequence shown here is derived from an EMBL/GenBank/DDBJ whole genome shotgun (WGS) entry which is preliminary data.</text>
</comment>
<dbReference type="InterPro" id="IPR036388">
    <property type="entry name" value="WH-like_DNA-bd_sf"/>
</dbReference>
<keyword evidence="2" id="KW-0238">DNA-binding</keyword>
<dbReference type="SUPFAM" id="SSF51206">
    <property type="entry name" value="cAMP-binding domain-like"/>
    <property type="match status" value="1"/>
</dbReference>
<evidence type="ECO:0000259" key="5">
    <source>
        <dbReference type="PROSITE" id="PS51063"/>
    </source>
</evidence>
<dbReference type="Proteomes" id="UP000233293">
    <property type="component" value="Unassembled WGS sequence"/>
</dbReference>
<dbReference type="InterPro" id="IPR018490">
    <property type="entry name" value="cNMP-bd_dom_sf"/>
</dbReference>
<evidence type="ECO:0000256" key="1">
    <source>
        <dbReference type="ARBA" id="ARBA00023015"/>
    </source>
</evidence>
<accession>A0A2N3PXC2</accession>
<dbReference type="AlphaFoldDB" id="A0A2N3PXC2"/>
<evidence type="ECO:0000259" key="4">
    <source>
        <dbReference type="PROSITE" id="PS50042"/>
    </source>
</evidence>
<dbReference type="Gene3D" id="1.10.10.10">
    <property type="entry name" value="Winged helix-like DNA-binding domain superfamily/Winged helix DNA-binding domain"/>
    <property type="match status" value="1"/>
</dbReference>
<evidence type="ECO:0000313" key="6">
    <source>
        <dbReference type="EMBL" id="PKU25031.1"/>
    </source>
</evidence>
<dbReference type="Pfam" id="PF13545">
    <property type="entry name" value="HTH_Crp_2"/>
    <property type="match status" value="1"/>
</dbReference>
<dbReference type="SMART" id="SM00100">
    <property type="entry name" value="cNMP"/>
    <property type="match status" value="1"/>
</dbReference>
<dbReference type="SUPFAM" id="SSF46785">
    <property type="entry name" value="Winged helix' DNA-binding domain"/>
    <property type="match status" value="1"/>
</dbReference>
<dbReference type="PROSITE" id="PS51063">
    <property type="entry name" value="HTH_CRP_2"/>
    <property type="match status" value="1"/>
</dbReference>
<organism evidence="6 7">
    <name type="scientific">Telmatospirillum siberiense</name>
    <dbReference type="NCBI Taxonomy" id="382514"/>
    <lineage>
        <taxon>Bacteria</taxon>
        <taxon>Pseudomonadati</taxon>
        <taxon>Pseudomonadota</taxon>
        <taxon>Alphaproteobacteria</taxon>
        <taxon>Rhodospirillales</taxon>
        <taxon>Rhodospirillaceae</taxon>
        <taxon>Telmatospirillum</taxon>
    </lineage>
</organism>
<keyword evidence="3" id="KW-0804">Transcription</keyword>
<dbReference type="PANTHER" id="PTHR24567:SF74">
    <property type="entry name" value="HTH-TYPE TRANSCRIPTIONAL REGULATOR ARCR"/>
    <property type="match status" value="1"/>
</dbReference>
<dbReference type="EMBL" id="PIUM01000007">
    <property type="protein sequence ID" value="PKU25031.1"/>
    <property type="molecule type" value="Genomic_DNA"/>
</dbReference>
<dbReference type="OrthoDB" id="9776746at2"/>
<keyword evidence="7" id="KW-1185">Reference proteome</keyword>
<dbReference type="PROSITE" id="PS50042">
    <property type="entry name" value="CNMP_BINDING_3"/>
    <property type="match status" value="1"/>
</dbReference>
<dbReference type="RefSeq" id="WP_101250292.1">
    <property type="nucleotide sequence ID" value="NZ_PIUM01000007.1"/>
</dbReference>
<dbReference type="GO" id="GO:0005829">
    <property type="term" value="C:cytosol"/>
    <property type="evidence" value="ECO:0007669"/>
    <property type="project" value="TreeGrafter"/>
</dbReference>
<evidence type="ECO:0000256" key="2">
    <source>
        <dbReference type="ARBA" id="ARBA00023125"/>
    </source>
</evidence>
<dbReference type="PANTHER" id="PTHR24567">
    <property type="entry name" value="CRP FAMILY TRANSCRIPTIONAL REGULATORY PROTEIN"/>
    <property type="match status" value="1"/>
</dbReference>
<name>A0A2N3PXC2_9PROT</name>
<proteinExistence type="predicted"/>
<dbReference type="Pfam" id="PF00027">
    <property type="entry name" value="cNMP_binding"/>
    <property type="match status" value="1"/>
</dbReference>
<evidence type="ECO:0000313" key="7">
    <source>
        <dbReference type="Proteomes" id="UP000233293"/>
    </source>
</evidence>
<protein>
    <submittedName>
        <fullName evidence="6">Crp/Fnr family transcriptional regulator</fullName>
    </submittedName>
</protein>